<evidence type="ECO:0000313" key="2">
    <source>
        <dbReference type="Proteomes" id="UP001062846"/>
    </source>
</evidence>
<protein>
    <submittedName>
        <fullName evidence="1">Uncharacterized protein</fullName>
    </submittedName>
</protein>
<comment type="caution">
    <text evidence="1">The sequence shown here is derived from an EMBL/GenBank/DDBJ whole genome shotgun (WGS) entry which is preliminary data.</text>
</comment>
<sequence>MVSLPDLMLLNNLEKLELCSSPLTCLSTSGNGLPPALKQLKVRNCDKLKSLIAEEGIKINGPSLQSISISCCMRLKTLPDLTLLNNLEKLYLYSCPLTCLSSGSGLPPALKELTVTECAELKSLIAEEGIKIYCPSLESVEISDCVRLKTLPVVMQNNNGLKNLSRLKINGCHNLESLPEGWFPTTDLHIVRCEKLEPLPNHAYSNNNLASLEKLRLIKSPQLLSHIPDEGSSSCFTNLTSLFISDVDIGKLCGLHRLYSLRVLSLFYNDWVSFREDWMLSFPSSLVVLQICYFPNLEKLSFKDFENLVSLEQLEINNCPKLTAISELEHLPSLLNLEISECTNLASFPEQPLPPSLLSLHIKHCPMLWQLFKKGKGQYWGFIAHIPQVMINHLFVFDPRW</sequence>
<reference evidence="1" key="1">
    <citation type="submission" date="2022-02" db="EMBL/GenBank/DDBJ databases">
        <title>Plant Genome Project.</title>
        <authorList>
            <person name="Zhang R.-G."/>
        </authorList>
    </citation>
    <scope>NUCLEOTIDE SEQUENCE</scope>
    <source>
        <strain evidence="1">AT1</strain>
    </source>
</reference>
<dbReference type="EMBL" id="CM046388">
    <property type="protein sequence ID" value="KAI8570621.1"/>
    <property type="molecule type" value="Genomic_DNA"/>
</dbReference>
<name>A0ACC0PZN2_RHOML</name>
<dbReference type="Proteomes" id="UP001062846">
    <property type="component" value="Chromosome 1"/>
</dbReference>
<evidence type="ECO:0000313" key="1">
    <source>
        <dbReference type="EMBL" id="KAI8570621.1"/>
    </source>
</evidence>
<accession>A0ACC0PZN2</accession>
<organism evidence="1 2">
    <name type="scientific">Rhododendron molle</name>
    <name type="common">Chinese azalea</name>
    <name type="synonym">Azalea mollis</name>
    <dbReference type="NCBI Taxonomy" id="49168"/>
    <lineage>
        <taxon>Eukaryota</taxon>
        <taxon>Viridiplantae</taxon>
        <taxon>Streptophyta</taxon>
        <taxon>Embryophyta</taxon>
        <taxon>Tracheophyta</taxon>
        <taxon>Spermatophyta</taxon>
        <taxon>Magnoliopsida</taxon>
        <taxon>eudicotyledons</taxon>
        <taxon>Gunneridae</taxon>
        <taxon>Pentapetalae</taxon>
        <taxon>asterids</taxon>
        <taxon>Ericales</taxon>
        <taxon>Ericaceae</taxon>
        <taxon>Ericoideae</taxon>
        <taxon>Rhodoreae</taxon>
        <taxon>Rhododendron</taxon>
    </lineage>
</organism>
<proteinExistence type="predicted"/>
<keyword evidence="2" id="KW-1185">Reference proteome</keyword>
<gene>
    <name evidence="1" type="ORF">RHMOL_Rhmol01G0049900</name>
</gene>